<reference evidence="2" key="1">
    <citation type="submission" date="2022-03" db="EMBL/GenBank/DDBJ databases">
        <authorList>
            <person name="Alioto T."/>
            <person name="Alioto T."/>
            <person name="Gomez Garrido J."/>
        </authorList>
    </citation>
    <scope>NUCLEOTIDE SEQUENCE</scope>
</reference>
<dbReference type="InterPro" id="IPR036896">
    <property type="entry name" value="Avidin-like_sf"/>
</dbReference>
<organism evidence="2 3">
    <name type="scientific">Pelobates cultripes</name>
    <name type="common">Western spadefoot toad</name>
    <dbReference type="NCBI Taxonomy" id="61616"/>
    <lineage>
        <taxon>Eukaryota</taxon>
        <taxon>Metazoa</taxon>
        <taxon>Chordata</taxon>
        <taxon>Craniata</taxon>
        <taxon>Vertebrata</taxon>
        <taxon>Euteleostomi</taxon>
        <taxon>Amphibia</taxon>
        <taxon>Batrachia</taxon>
        <taxon>Anura</taxon>
        <taxon>Pelobatoidea</taxon>
        <taxon>Pelobatidae</taxon>
        <taxon>Pelobates</taxon>
    </lineage>
</organism>
<keyword evidence="3" id="KW-1185">Reference proteome</keyword>
<proteinExistence type="predicted"/>
<name>A0AAD1SBT0_PELCU</name>
<feature type="signal peptide" evidence="1">
    <location>
        <begin position="1"/>
        <end position="20"/>
    </location>
</feature>
<sequence>MKLYQVLVPVLLSIIANVNGQCELPGTWKDDKGSTMNIHTVSHYRVITGDYQAAASLLNPNPPKLPFTGYSSGNTFMGVMDLGKDEPDQTADVTIRASRYKQTITL</sequence>
<dbReference type="EMBL" id="OW240916">
    <property type="protein sequence ID" value="CAH2296959.1"/>
    <property type="molecule type" value="Genomic_DNA"/>
</dbReference>
<dbReference type="Gene3D" id="2.40.128.30">
    <property type="entry name" value="Avidin-like"/>
    <property type="match status" value="1"/>
</dbReference>
<dbReference type="Proteomes" id="UP001295444">
    <property type="component" value="Chromosome 05"/>
</dbReference>
<gene>
    <name evidence="2" type="ORF">PECUL_23A039396</name>
</gene>
<evidence type="ECO:0000313" key="3">
    <source>
        <dbReference type="Proteomes" id="UP001295444"/>
    </source>
</evidence>
<evidence type="ECO:0000256" key="1">
    <source>
        <dbReference type="SAM" id="SignalP"/>
    </source>
</evidence>
<dbReference type="AlphaFoldDB" id="A0AAD1SBT0"/>
<dbReference type="SUPFAM" id="SSF50876">
    <property type="entry name" value="Avidin/streptavidin"/>
    <property type="match status" value="1"/>
</dbReference>
<accession>A0AAD1SBT0</accession>
<evidence type="ECO:0000313" key="2">
    <source>
        <dbReference type="EMBL" id="CAH2296959.1"/>
    </source>
</evidence>
<keyword evidence="1" id="KW-0732">Signal</keyword>
<protein>
    <submittedName>
        <fullName evidence="2">Uncharacterized protein</fullName>
    </submittedName>
</protein>
<feature type="chain" id="PRO_5041957314" evidence="1">
    <location>
        <begin position="21"/>
        <end position="106"/>
    </location>
</feature>